<dbReference type="PANTHER" id="PTHR35218:SF8">
    <property type="entry name" value="ENDONUCLEASE_EXONUCLEASE_PHOSPHATASE"/>
    <property type="match status" value="1"/>
</dbReference>
<protein>
    <submittedName>
        <fullName evidence="2">Uncharacterized protein</fullName>
    </submittedName>
</protein>
<keyword evidence="3" id="KW-1185">Reference proteome</keyword>
<gene>
    <name evidence="2" type="ORF">KY290_000783</name>
</gene>
<dbReference type="EMBL" id="JAIVGD010000001">
    <property type="protein sequence ID" value="KAH0781185.1"/>
    <property type="molecule type" value="Genomic_DNA"/>
</dbReference>
<dbReference type="Gene3D" id="3.60.10.10">
    <property type="entry name" value="Endonuclease/exonuclease/phosphatase"/>
    <property type="match status" value="1"/>
</dbReference>
<evidence type="ECO:0000313" key="3">
    <source>
        <dbReference type="Proteomes" id="UP000826656"/>
    </source>
</evidence>
<dbReference type="InterPro" id="IPR036691">
    <property type="entry name" value="Endo/exonu/phosph_ase_sf"/>
</dbReference>
<feature type="region of interest" description="Disordered" evidence="1">
    <location>
        <begin position="103"/>
        <end position="151"/>
    </location>
</feature>
<name>A0ABQ7WMH8_SOLTU</name>
<sequence length="267" mass="29932">MDDIGHLNFWTTTMDSNDTASLSIWGPHAAQQQRTEQPTQPGLLAGPIVMNPQFIMTTLGGNNHEGKTPQCIGRTKNRSVPIGKKAAVRVQRALQYNYFGDMPIDSEGTSSESEELNQKAPTGSGFEPFRHYSSSNPDVEREENTDKPSTDSLTMNFIIWNTRETNNACFRRHCNAFVSIHKPAMMALLETKMTNHTKITQDLGFDSQTQSSAKGLSGGIVIMWKEDNIKLDNFLVNSQGIHAMVKANTNPYSWLFSALYTSIYYRR</sequence>
<accession>A0ABQ7WMH8</accession>
<organism evidence="2 3">
    <name type="scientific">Solanum tuberosum</name>
    <name type="common">Potato</name>
    <dbReference type="NCBI Taxonomy" id="4113"/>
    <lineage>
        <taxon>Eukaryota</taxon>
        <taxon>Viridiplantae</taxon>
        <taxon>Streptophyta</taxon>
        <taxon>Embryophyta</taxon>
        <taxon>Tracheophyta</taxon>
        <taxon>Spermatophyta</taxon>
        <taxon>Magnoliopsida</taxon>
        <taxon>eudicotyledons</taxon>
        <taxon>Gunneridae</taxon>
        <taxon>Pentapetalae</taxon>
        <taxon>asterids</taxon>
        <taxon>lamiids</taxon>
        <taxon>Solanales</taxon>
        <taxon>Solanaceae</taxon>
        <taxon>Solanoideae</taxon>
        <taxon>Solaneae</taxon>
        <taxon>Solanum</taxon>
    </lineage>
</organism>
<feature type="compositionally biased region" description="Basic and acidic residues" evidence="1">
    <location>
        <begin position="138"/>
        <end position="149"/>
    </location>
</feature>
<reference evidence="2 3" key="1">
    <citation type="journal article" date="2021" name="bioRxiv">
        <title>Chromosome-scale and haplotype-resolved genome assembly of a tetraploid potato cultivar.</title>
        <authorList>
            <person name="Sun H."/>
            <person name="Jiao W.-B."/>
            <person name="Krause K."/>
            <person name="Campoy J.A."/>
            <person name="Goel M."/>
            <person name="Folz-Donahue K."/>
            <person name="Kukat C."/>
            <person name="Huettel B."/>
            <person name="Schneeberger K."/>
        </authorList>
    </citation>
    <scope>NUCLEOTIDE SEQUENCE [LARGE SCALE GENOMIC DNA]</scope>
    <source>
        <strain evidence="2">SolTubOtavaFocal</strain>
        <tissue evidence="2">Leaves</tissue>
    </source>
</reference>
<evidence type="ECO:0000313" key="2">
    <source>
        <dbReference type="EMBL" id="KAH0781185.1"/>
    </source>
</evidence>
<evidence type="ECO:0000256" key="1">
    <source>
        <dbReference type="SAM" id="MobiDB-lite"/>
    </source>
</evidence>
<comment type="caution">
    <text evidence="2">The sequence shown here is derived from an EMBL/GenBank/DDBJ whole genome shotgun (WGS) entry which is preliminary data.</text>
</comment>
<proteinExistence type="predicted"/>
<dbReference type="PANTHER" id="PTHR35218">
    <property type="entry name" value="RNASE H DOMAIN-CONTAINING PROTEIN"/>
    <property type="match status" value="1"/>
</dbReference>
<dbReference type="Proteomes" id="UP000826656">
    <property type="component" value="Unassembled WGS sequence"/>
</dbReference>